<proteinExistence type="predicted"/>
<dbReference type="EMBL" id="POWF01000001">
    <property type="protein sequence ID" value="PNQ75177.1"/>
    <property type="molecule type" value="Genomic_DNA"/>
</dbReference>
<feature type="transmembrane region" description="Helical" evidence="1">
    <location>
        <begin position="147"/>
        <end position="174"/>
    </location>
</feature>
<protein>
    <submittedName>
        <fullName evidence="2">Mannosyltransferase</fullName>
    </submittedName>
</protein>
<gene>
    <name evidence="2" type="ORF">C1T31_03305</name>
</gene>
<feature type="transmembrane region" description="Helical" evidence="1">
    <location>
        <begin position="428"/>
        <end position="451"/>
    </location>
</feature>
<keyword evidence="1" id="KW-0472">Membrane</keyword>
<feature type="transmembrane region" description="Helical" evidence="1">
    <location>
        <begin position="194"/>
        <end position="213"/>
    </location>
</feature>
<evidence type="ECO:0000313" key="2">
    <source>
        <dbReference type="EMBL" id="PNQ75177.1"/>
    </source>
</evidence>
<comment type="caution">
    <text evidence="2">The sequence shown here is derived from an EMBL/GenBank/DDBJ whole genome shotgun (WGS) entry which is preliminary data.</text>
</comment>
<name>A0A2K1E4H1_9FLAO</name>
<dbReference type="RefSeq" id="WP_103051026.1">
    <property type="nucleotide sequence ID" value="NZ_POWF01000001.1"/>
</dbReference>
<accession>A0A2K1E4H1</accession>
<sequence length="489" mass="56221">MQNKWAIKQNTWLGGYILASIILYSLFAYTLQRTQSLKLVLLYAGLFWAFYRLVALLKNHAKWLTGLAFGFRALFILAIPNLSQDFYRFIWDGRMLLEGFNPYLYTPQGLLDQGLLPVAQTQELINGMGSLSAGHFTNYPPLNQLCFVMAGLLAGKSMIGSAIVLRLIIILADLGTLVYGKKLLKACNLPTHHIYWYLLNPFIIIELTGNLHFEGVMVFFLVRSLYLLHKNQWQWAAILFACSISVKLIPLLFLPLLYNWFMPSRPLDSARGDNTDKNTLFLSGRALSSSKYILNEDTLHSKSRPNSFLKLVIFYIIVFALTLVSFLPFYNPQFLTNYTETIALWFQNFEFNASVYYLLREIGFWVSGYNQIALIGKVLAIAVLGWVLYLTFARKNNSMPQLILSMLWALAGYLALATTVHPWYLTTLLMLSVFTQCKFPLAWSFMIVLSYLAYSQNDYQENLWIIAFEYVVVFIVFLWDLKTNKALDN</sequence>
<feature type="transmembrane region" description="Helical" evidence="1">
    <location>
        <begin position="308"/>
        <end position="330"/>
    </location>
</feature>
<keyword evidence="1" id="KW-1133">Transmembrane helix</keyword>
<reference evidence="2 3" key="1">
    <citation type="submission" date="2018-01" db="EMBL/GenBank/DDBJ databases">
        <title>The draft genome of Hanstruepera neustonica JCM19743.</title>
        <authorList>
            <person name="He R.-H."/>
            <person name="Du Z.-J."/>
        </authorList>
    </citation>
    <scope>NUCLEOTIDE SEQUENCE [LARGE SCALE GENOMIC DNA]</scope>
    <source>
        <strain evidence="2 3">JCM19743</strain>
    </source>
</reference>
<feature type="transmembrane region" description="Helical" evidence="1">
    <location>
        <begin position="12"/>
        <end position="31"/>
    </location>
</feature>
<feature type="transmembrane region" description="Helical" evidence="1">
    <location>
        <begin position="463"/>
        <end position="481"/>
    </location>
</feature>
<evidence type="ECO:0000256" key="1">
    <source>
        <dbReference type="SAM" id="Phobius"/>
    </source>
</evidence>
<dbReference type="Proteomes" id="UP000236641">
    <property type="component" value="Unassembled WGS sequence"/>
</dbReference>
<dbReference type="AlphaFoldDB" id="A0A2K1E4H1"/>
<dbReference type="Pfam" id="PF26314">
    <property type="entry name" value="MptA_B_family"/>
    <property type="match status" value="1"/>
</dbReference>
<keyword evidence="1" id="KW-0812">Transmembrane</keyword>
<evidence type="ECO:0000313" key="3">
    <source>
        <dbReference type="Proteomes" id="UP000236641"/>
    </source>
</evidence>
<keyword evidence="2" id="KW-0808">Transferase</keyword>
<dbReference type="OrthoDB" id="1491846at2"/>
<feature type="transmembrane region" description="Helical" evidence="1">
    <location>
        <begin position="233"/>
        <end position="261"/>
    </location>
</feature>
<dbReference type="GO" id="GO:0016757">
    <property type="term" value="F:glycosyltransferase activity"/>
    <property type="evidence" value="ECO:0007669"/>
    <property type="project" value="UniProtKB-KW"/>
</dbReference>
<organism evidence="2 3">
    <name type="scientific">Hanstruepera neustonica</name>
    <dbReference type="NCBI Taxonomy" id="1445657"/>
    <lineage>
        <taxon>Bacteria</taxon>
        <taxon>Pseudomonadati</taxon>
        <taxon>Bacteroidota</taxon>
        <taxon>Flavobacteriia</taxon>
        <taxon>Flavobacteriales</taxon>
        <taxon>Flavobacteriaceae</taxon>
        <taxon>Hanstruepera</taxon>
    </lineage>
</organism>
<feature type="transmembrane region" description="Helical" evidence="1">
    <location>
        <begin position="398"/>
        <end position="416"/>
    </location>
</feature>
<feature type="transmembrane region" description="Helical" evidence="1">
    <location>
        <begin position="371"/>
        <end position="392"/>
    </location>
</feature>
<keyword evidence="2" id="KW-0328">Glycosyltransferase</keyword>
<keyword evidence="3" id="KW-1185">Reference proteome</keyword>
<feature type="transmembrane region" description="Helical" evidence="1">
    <location>
        <begin position="64"/>
        <end position="82"/>
    </location>
</feature>
<feature type="transmembrane region" description="Helical" evidence="1">
    <location>
        <begin position="37"/>
        <end position="57"/>
    </location>
</feature>